<dbReference type="HOGENOM" id="CLU_046586_0_0_1"/>
<dbReference type="Proteomes" id="UP000054321">
    <property type="component" value="Unassembled WGS sequence"/>
</dbReference>
<evidence type="ECO:0000313" key="4">
    <source>
        <dbReference type="EMBL" id="KIM96095.1"/>
    </source>
</evidence>
<protein>
    <recommendedName>
        <fullName evidence="3">Methyltransferase type 11 domain-containing protein</fullName>
    </recommendedName>
</protein>
<keyword evidence="1" id="KW-0489">Methyltransferase</keyword>
<name>A0A0C3GIY4_OIDMZ</name>
<dbReference type="InterPro" id="IPR029063">
    <property type="entry name" value="SAM-dependent_MTases_sf"/>
</dbReference>
<proteinExistence type="predicted"/>
<reference evidence="4 5" key="1">
    <citation type="submission" date="2014-04" db="EMBL/GenBank/DDBJ databases">
        <authorList>
            <consortium name="DOE Joint Genome Institute"/>
            <person name="Kuo A."/>
            <person name="Martino E."/>
            <person name="Perotto S."/>
            <person name="Kohler A."/>
            <person name="Nagy L.G."/>
            <person name="Floudas D."/>
            <person name="Copeland A."/>
            <person name="Barry K.W."/>
            <person name="Cichocki N."/>
            <person name="Veneault-Fourrey C."/>
            <person name="LaButti K."/>
            <person name="Lindquist E.A."/>
            <person name="Lipzen A."/>
            <person name="Lundell T."/>
            <person name="Morin E."/>
            <person name="Murat C."/>
            <person name="Sun H."/>
            <person name="Tunlid A."/>
            <person name="Henrissat B."/>
            <person name="Grigoriev I.V."/>
            <person name="Hibbett D.S."/>
            <person name="Martin F."/>
            <person name="Nordberg H.P."/>
            <person name="Cantor M.N."/>
            <person name="Hua S.X."/>
        </authorList>
    </citation>
    <scope>NUCLEOTIDE SEQUENCE [LARGE SCALE GENOMIC DNA]</scope>
    <source>
        <strain evidence="4 5">Zn</strain>
    </source>
</reference>
<dbReference type="EMBL" id="KN832885">
    <property type="protein sequence ID" value="KIM96095.1"/>
    <property type="molecule type" value="Genomic_DNA"/>
</dbReference>
<dbReference type="GO" id="GO:0008757">
    <property type="term" value="F:S-adenosylmethionine-dependent methyltransferase activity"/>
    <property type="evidence" value="ECO:0007669"/>
    <property type="project" value="InterPro"/>
</dbReference>
<dbReference type="InterPro" id="IPR013216">
    <property type="entry name" value="Methyltransf_11"/>
</dbReference>
<dbReference type="PANTHER" id="PTHR13090:SF1">
    <property type="entry name" value="ARGININE-HYDROXYLASE NDUFAF5, MITOCHONDRIAL"/>
    <property type="match status" value="1"/>
</dbReference>
<dbReference type="STRING" id="913774.A0A0C3GIY4"/>
<evidence type="ECO:0000256" key="1">
    <source>
        <dbReference type="ARBA" id="ARBA00022603"/>
    </source>
</evidence>
<organism evidence="4 5">
    <name type="scientific">Oidiodendron maius (strain Zn)</name>
    <dbReference type="NCBI Taxonomy" id="913774"/>
    <lineage>
        <taxon>Eukaryota</taxon>
        <taxon>Fungi</taxon>
        <taxon>Dikarya</taxon>
        <taxon>Ascomycota</taxon>
        <taxon>Pezizomycotina</taxon>
        <taxon>Leotiomycetes</taxon>
        <taxon>Leotiomycetes incertae sedis</taxon>
        <taxon>Myxotrichaceae</taxon>
        <taxon>Oidiodendron</taxon>
    </lineage>
</organism>
<keyword evidence="5" id="KW-1185">Reference proteome</keyword>
<feature type="domain" description="Methyltransferase type 11" evidence="3">
    <location>
        <begin position="113"/>
        <end position="198"/>
    </location>
</feature>
<sequence>MKPPSLRPLLPRLTLRQRICISRAYAVQSPGNPTLQIFNRHTKYLQRERAAADVERSRQVDYLKDEMAIRLSERLLDINRHFDHVLDLGANACNIARALTLPSPDSHAIDTNTPSLSSRISRITAADSSRSMLYRDADLPFNKEINLTREVLQDEESLPYKANTFDAVLSSLSIHWINDLPSLLSQVNHILKPDAPFIAAMFGGDTLFELRTSLQLADMERRGGVSPHISPLADVRDMGGLLQKAGFKMLTVDVDDIIVDFPNTFALMQDLQAMGESNAILGREAGAIKRDVLLANEGIYKELHGNEDGSIPATFRMIYMIGWKEGPNQAQPLPRGSGQVNIKDILGGGQIN</sequence>
<dbReference type="PANTHER" id="PTHR13090">
    <property type="entry name" value="ARGININE-HYDROXYLASE NDUFAF5, MITOCHONDRIAL"/>
    <property type="match status" value="1"/>
</dbReference>
<dbReference type="InParanoid" id="A0A0C3GIY4"/>
<evidence type="ECO:0000256" key="2">
    <source>
        <dbReference type="ARBA" id="ARBA00022679"/>
    </source>
</evidence>
<dbReference type="InterPro" id="IPR050602">
    <property type="entry name" value="Malonyl-ACP_OMT"/>
</dbReference>
<dbReference type="GO" id="GO:0032981">
    <property type="term" value="P:mitochondrial respiratory chain complex I assembly"/>
    <property type="evidence" value="ECO:0007669"/>
    <property type="project" value="TreeGrafter"/>
</dbReference>
<accession>A0A0C3GIY4</accession>
<dbReference type="OrthoDB" id="16816at2759"/>
<dbReference type="GO" id="GO:0032259">
    <property type="term" value="P:methylation"/>
    <property type="evidence" value="ECO:0007669"/>
    <property type="project" value="UniProtKB-KW"/>
</dbReference>
<evidence type="ECO:0000259" key="3">
    <source>
        <dbReference type="Pfam" id="PF08241"/>
    </source>
</evidence>
<dbReference type="SUPFAM" id="SSF53335">
    <property type="entry name" value="S-adenosyl-L-methionine-dependent methyltransferases"/>
    <property type="match status" value="1"/>
</dbReference>
<evidence type="ECO:0000313" key="5">
    <source>
        <dbReference type="Proteomes" id="UP000054321"/>
    </source>
</evidence>
<dbReference type="Gene3D" id="3.40.50.150">
    <property type="entry name" value="Vaccinia Virus protein VP39"/>
    <property type="match status" value="1"/>
</dbReference>
<reference evidence="5" key="2">
    <citation type="submission" date="2015-01" db="EMBL/GenBank/DDBJ databases">
        <title>Evolutionary Origins and Diversification of the Mycorrhizal Mutualists.</title>
        <authorList>
            <consortium name="DOE Joint Genome Institute"/>
            <consortium name="Mycorrhizal Genomics Consortium"/>
            <person name="Kohler A."/>
            <person name="Kuo A."/>
            <person name="Nagy L.G."/>
            <person name="Floudas D."/>
            <person name="Copeland A."/>
            <person name="Barry K.W."/>
            <person name="Cichocki N."/>
            <person name="Veneault-Fourrey C."/>
            <person name="LaButti K."/>
            <person name="Lindquist E.A."/>
            <person name="Lipzen A."/>
            <person name="Lundell T."/>
            <person name="Morin E."/>
            <person name="Murat C."/>
            <person name="Riley R."/>
            <person name="Ohm R."/>
            <person name="Sun H."/>
            <person name="Tunlid A."/>
            <person name="Henrissat B."/>
            <person name="Grigoriev I.V."/>
            <person name="Hibbett D.S."/>
            <person name="Martin F."/>
        </authorList>
    </citation>
    <scope>NUCLEOTIDE SEQUENCE [LARGE SCALE GENOMIC DNA]</scope>
    <source>
        <strain evidence="5">Zn</strain>
    </source>
</reference>
<dbReference type="AlphaFoldDB" id="A0A0C3GIY4"/>
<dbReference type="GO" id="GO:0005739">
    <property type="term" value="C:mitochondrion"/>
    <property type="evidence" value="ECO:0007669"/>
    <property type="project" value="TreeGrafter"/>
</dbReference>
<dbReference type="Pfam" id="PF08241">
    <property type="entry name" value="Methyltransf_11"/>
    <property type="match status" value="1"/>
</dbReference>
<gene>
    <name evidence="4" type="ORF">OIDMADRAFT_170768</name>
</gene>
<keyword evidence="2" id="KW-0808">Transferase</keyword>